<evidence type="ECO:0000313" key="1">
    <source>
        <dbReference type="EMBL" id="KAF1946774.1"/>
    </source>
</evidence>
<protein>
    <submittedName>
        <fullName evidence="1">Uncharacterized protein</fullName>
    </submittedName>
</protein>
<keyword evidence="2" id="KW-1185">Reference proteome</keyword>
<dbReference type="Proteomes" id="UP000800038">
    <property type="component" value="Unassembled WGS sequence"/>
</dbReference>
<reference evidence="1" key="1">
    <citation type="journal article" date="2020" name="Stud. Mycol.">
        <title>101 Dothideomycetes genomes: a test case for predicting lifestyles and emergence of pathogens.</title>
        <authorList>
            <person name="Haridas S."/>
            <person name="Albert R."/>
            <person name="Binder M."/>
            <person name="Bloem J."/>
            <person name="Labutti K."/>
            <person name="Salamov A."/>
            <person name="Andreopoulos B."/>
            <person name="Baker S."/>
            <person name="Barry K."/>
            <person name="Bills G."/>
            <person name="Bluhm B."/>
            <person name="Cannon C."/>
            <person name="Castanera R."/>
            <person name="Culley D."/>
            <person name="Daum C."/>
            <person name="Ezra D."/>
            <person name="Gonzalez J."/>
            <person name="Henrissat B."/>
            <person name="Kuo A."/>
            <person name="Liang C."/>
            <person name="Lipzen A."/>
            <person name="Lutzoni F."/>
            <person name="Magnuson J."/>
            <person name="Mondo S."/>
            <person name="Nolan M."/>
            <person name="Ohm R."/>
            <person name="Pangilinan J."/>
            <person name="Park H.-J."/>
            <person name="Ramirez L."/>
            <person name="Alfaro M."/>
            <person name="Sun H."/>
            <person name="Tritt A."/>
            <person name="Yoshinaga Y."/>
            <person name="Zwiers L.-H."/>
            <person name="Turgeon B."/>
            <person name="Goodwin S."/>
            <person name="Spatafora J."/>
            <person name="Crous P."/>
            <person name="Grigoriev I."/>
        </authorList>
    </citation>
    <scope>NUCLEOTIDE SEQUENCE</scope>
    <source>
        <strain evidence="1">CBS 161.51</strain>
    </source>
</reference>
<proteinExistence type="predicted"/>
<gene>
    <name evidence="1" type="ORF">EJ02DRAFT_196275</name>
</gene>
<dbReference type="EMBL" id="ML976001">
    <property type="protein sequence ID" value="KAF1946774.1"/>
    <property type="molecule type" value="Genomic_DNA"/>
</dbReference>
<organism evidence="1 2">
    <name type="scientific">Clathrospora elynae</name>
    <dbReference type="NCBI Taxonomy" id="706981"/>
    <lineage>
        <taxon>Eukaryota</taxon>
        <taxon>Fungi</taxon>
        <taxon>Dikarya</taxon>
        <taxon>Ascomycota</taxon>
        <taxon>Pezizomycotina</taxon>
        <taxon>Dothideomycetes</taxon>
        <taxon>Pleosporomycetidae</taxon>
        <taxon>Pleosporales</taxon>
        <taxon>Diademaceae</taxon>
        <taxon>Clathrospora</taxon>
    </lineage>
</organism>
<sequence>METKRLRSSSVGPLWAHATVAFAIMRGLHTPSPSPAFTRLPVSGAVREPSSAFVGSQKVLSNRRTECLGSFQCPLMPAKPTALAMYNDRSCTGNS</sequence>
<accession>A0A6A5T3Y7</accession>
<evidence type="ECO:0000313" key="2">
    <source>
        <dbReference type="Proteomes" id="UP000800038"/>
    </source>
</evidence>
<dbReference type="AlphaFoldDB" id="A0A6A5T3Y7"/>
<name>A0A6A5T3Y7_9PLEO</name>